<evidence type="ECO:0000259" key="3">
    <source>
        <dbReference type="PROSITE" id="PS50887"/>
    </source>
</evidence>
<keyword evidence="1" id="KW-1133">Transmembrane helix</keyword>
<dbReference type="FunFam" id="3.30.70.270:FF:000001">
    <property type="entry name" value="Diguanylate cyclase domain protein"/>
    <property type="match status" value="1"/>
</dbReference>
<proteinExistence type="predicted"/>
<dbReference type="InterPro" id="IPR001610">
    <property type="entry name" value="PAC"/>
</dbReference>
<dbReference type="Proteomes" id="UP000346772">
    <property type="component" value="Unassembled WGS sequence"/>
</dbReference>
<keyword evidence="4" id="KW-0378">Hydrolase</keyword>
<dbReference type="InterPro" id="IPR035965">
    <property type="entry name" value="PAS-like_dom_sf"/>
</dbReference>
<gene>
    <name evidence="4" type="primary">gmr_2</name>
    <name evidence="4" type="ORF">SAMEA1710456_00362</name>
</gene>
<keyword evidence="1" id="KW-0812">Transmembrane</keyword>
<dbReference type="SUPFAM" id="SSF55073">
    <property type="entry name" value="Nucleotide cyclase"/>
    <property type="match status" value="1"/>
</dbReference>
<dbReference type="CDD" id="cd00130">
    <property type="entry name" value="PAS"/>
    <property type="match status" value="1"/>
</dbReference>
<dbReference type="InterPro" id="IPR052155">
    <property type="entry name" value="Biofilm_reg_signaling"/>
</dbReference>
<dbReference type="Pfam" id="PF08447">
    <property type="entry name" value="PAS_3"/>
    <property type="match status" value="1"/>
</dbReference>
<dbReference type="PANTHER" id="PTHR44757">
    <property type="entry name" value="DIGUANYLATE CYCLASE DGCP"/>
    <property type="match status" value="1"/>
</dbReference>
<dbReference type="GO" id="GO:0016301">
    <property type="term" value="F:kinase activity"/>
    <property type="evidence" value="ECO:0007669"/>
    <property type="project" value="UniProtKB-KW"/>
</dbReference>
<dbReference type="InterPro" id="IPR043128">
    <property type="entry name" value="Rev_trsase/Diguanyl_cyclase"/>
</dbReference>
<dbReference type="InterPro" id="IPR000014">
    <property type="entry name" value="PAS"/>
</dbReference>
<evidence type="ECO:0000256" key="1">
    <source>
        <dbReference type="SAM" id="Phobius"/>
    </source>
</evidence>
<organism evidence="4 5">
    <name type="scientific">Clostridioides difficile</name>
    <name type="common">Peptoclostridium difficile</name>
    <dbReference type="NCBI Taxonomy" id="1496"/>
    <lineage>
        <taxon>Bacteria</taxon>
        <taxon>Bacillati</taxon>
        <taxon>Bacillota</taxon>
        <taxon>Clostridia</taxon>
        <taxon>Peptostreptococcales</taxon>
        <taxon>Peptostreptococcaceae</taxon>
        <taxon>Clostridioides</taxon>
    </lineage>
</organism>
<keyword evidence="4" id="KW-0418">Kinase</keyword>
<dbReference type="GO" id="GO:0071111">
    <property type="term" value="F:cyclic-guanylate-specific phosphodiesterase activity"/>
    <property type="evidence" value="ECO:0007669"/>
    <property type="project" value="UniProtKB-EC"/>
</dbReference>
<dbReference type="EMBL" id="CAADAT010000002">
    <property type="protein sequence ID" value="VFD52913.1"/>
    <property type="molecule type" value="Genomic_DNA"/>
</dbReference>
<feature type="transmembrane region" description="Helical" evidence="1">
    <location>
        <begin position="296"/>
        <end position="318"/>
    </location>
</feature>
<dbReference type="SUPFAM" id="SSF55785">
    <property type="entry name" value="PYP-like sensor domain (PAS domain)"/>
    <property type="match status" value="1"/>
</dbReference>
<dbReference type="PROSITE" id="PS50112">
    <property type="entry name" value="PAS"/>
    <property type="match status" value="1"/>
</dbReference>
<dbReference type="SMART" id="SM00267">
    <property type="entry name" value="GGDEF"/>
    <property type="match status" value="1"/>
</dbReference>
<dbReference type="InterPro" id="IPR029787">
    <property type="entry name" value="Nucleotide_cyclase"/>
</dbReference>
<dbReference type="InterPro" id="IPR000160">
    <property type="entry name" value="GGDEF_dom"/>
</dbReference>
<dbReference type="InterPro" id="IPR013655">
    <property type="entry name" value="PAS_fold_3"/>
</dbReference>
<protein>
    <submittedName>
        <fullName evidence="4">Two-component sensor histidine kinase</fullName>
        <ecNumber evidence="4">3.1.4.52</ecNumber>
    </submittedName>
</protein>
<feature type="transmembrane region" description="Helical" evidence="1">
    <location>
        <begin position="6"/>
        <end position="29"/>
    </location>
</feature>
<evidence type="ECO:0000259" key="2">
    <source>
        <dbReference type="PROSITE" id="PS50112"/>
    </source>
</evidence>
<comment type="caution">
    <text evidence="4">The sequence shown here is derived from an EMBL/GenBank/DDBJ whole genome shotgun (WGS) entry which is preliminary data.</text>
</comment>
<dbReference type="Gene3D" id="3.30.450.20">
    <property type="entry name" value="PAS domain"/>
    <property type="match status" value="2"/>
</dbReference>
<name>A0AAX3GVK6_CLODI</name>
<dbReference type="SMART" id="SM00086">
    <property type="entry name" value="PAC"/>
    <property type="match status" value="2"/>
</dbReference>
<feature type="domain" description="GGDEF" evidence="3">
    <location>
        <begin position="505"/>
        <end position="639"/>
    </location>
</feature>
<sequence>MKKNTLLHTNIMVCIIITLGFVATSIIGYQSNTNIFKNDIEHVSTLAAEGIYYQIDKLLSEPINVSLTMANDSLLKNFLDGEKEHLNDEEFIYKLQDYLNVYRNKYLYDSVFLVSTKTNNYYHFDGLNRNLSVNNSENQWYYTFLNKEDEYSLNVDNDEASDNSITVFVNCKIKDDNGATMGIIGVGLKVNSLQMLLKGYDDKFDVVTHLIDDKGFVQLAVDKTGHEHINFFENSSSDLSNSKKLILNNEKEQKSFWYSSEKSKRYIVCQYIPSLKWYLVLENDFTLMSKQLYMQFLKDIGVIVLIIIFVLFTITHVLKKYKKQIVKLSVSQKLEYQKLLSQSTEGLYENIFEIDITNNRAGCEDENRYFHEFGLGLNTPYDEALHTIAKNQIKEEYAQGYLDTFLPENVIKCYNSGINNISYDFLIKKDEESYHWIRINARIFFWTSDESVRMISYRKNIDEEKNRELLLLERSQRDSLTGLYNKATTEEFIRSFLKNESNQDLEHVFLIFDIDDFKNVNDKYGHVFGDFVISEFALELKSQFREDDIVGRIGGDEFVVLIKDFNSNNYVLIDKLERFCSKINQKKFAEQAGFSIGCSIGVSMYPEHGYVYSELYEKADQALYYAKSHGKNSYHVFSEDSTDSISFHIDPRDIKVLLEMATDGVVKFACMENLKLLYFNQKMLEFTGYSAQTVTSTDFNIFSPVLQDDLQMVLDTLKEAISKRETFEVVFRFCHTDGHIFPVRMQGKFVSELYQNRYPVFYAIYTDISNINTLLENK</sequence>
<accession>A0AAX3GVK6</accession>
<dbReference type="CDD" id="cd01949">
    <property type="entry name" value="GGDEF"/>
    <property type="match status" value="1"/>
</dbReference>
<keyword evidence="4" id="KW-0808">Transferase</keyword>
<reference evidence="4 5" key="1">
    <citation type="submission" date="2019-02" db="EMBL/GenBank/DDBJ databases">
        <authorList>
            <consortium name="Pathogen Informatics"/>
        </authorList>
    </citation>
    <scope>NUCLEOTIDE SEQUENCE [LARGE SCALE GENOMIC DNA]</scope>
    <source>
        <strain evidence="4 5">078GUE027</strain>
    </source>
</reference>
<feature type="domain" description="PAS" evidence="2">
    <location>
        <begin position="650"/>
        <end position="724"/>
    </location>
</feature>
<dbReference type="EC" id="3.1.4.52" evidence="4"/>
<dbReference type="NCBIfam" id="TIGR00229">
    <property type="entry name" value="sensory_box"/>
    <property type="match status" value="1"/>
</dbReference>
<dbReference type="NCBIfam" id="TIGR00254">
    <property type="entry name" value="GGDEF"/>
    <property type="match status" value="1"/>
</dbReference>
<dbReference type="AlphaFoldDB" id="A0AAX3GVK6"/>
<dbReference type="PROSITE" id="PS50887">
    <property type="entry name" value="GGDEF"/>
    <property type="match status" value="1"/>
</dbReference>
<dbReference type="Gene3D" id="3.30.70.270">
    <property type="match status" value="1"/>
</dbReference>
<dbReference type="RefSeq" id="WP_003419542.1">
    <property type="nucleotide sequence ID" value="NZ_BEHB01000001.1"/>
</dbReference>
<evidence type="ECO:0000313" key="5">
    <source>
        <dbReference type="Proteomes" id="UP000346772"/>
    </source>
</evidence>
<dbReference type="PANTHER" id="PTHR44757:SF2">
    <property type="entry name" value="BIOFILM ARCHITECTURE MAINTENANCE PROTEIN MBAA"/>
    <property type="match status" value="1"/>
</dbReference>
<evidence type="ECO:0000313" key="4">
    <source>
        <dbReference type="EMBL" id="VFD52913.1"/>
    </source>
</evidence>
<dbReference type="Pfam" id="PF00990">
    <property type="entry name" value="GGDEF"/>
    <property type="match status" value="1"/>
</dbReference>
<keyword evidence="1" id="KW-0472">Membrane</keyword>